<evidence type="ECO:0000313" key="6">
    <source>
        <dbReference type="Proteomes" id="UP000215335"/>
    </source>
</evidence>
<sequence>MNGVLDKRKGGSPLHRGETTQMSESQELILKKKLQIKTQALMMLSQELDQCRMQRDRYKLMAEEMQEDLSRWKQVADQKTVNGYRNLVELPSKANTLEEDTKIMDLLIEAREQNKCLRLQVDTLRQKYKEAQEDIKALRSKRMEEPKSLSEITPALHQREEMIEQLEKMNVKCRQLKLDLQSVLDEKQELELERDAFKCKAHRLNHELSQALSASRPVDVDALINENRYLQERLQQLLEEKELAQQSVQKYKSMLDSKRQKGVIKLGGKSSVGSVMNFKQVEQLLQQGPNIPPQKSTAALSELHSLCTALLEALNDKNLALAHQKKANKILAARMCELDRAVQSPTVKLLEGYSSADVDIRCDSTSVTSDISEERSEDKESDIQCDESFIDRDAKSKQSDESSVEQSVKSKLDDECCIQETVKSRAELDDDSHVVLDVESNFKSVGYRDGTRASKFKKIDLEETLQTKLPEHLRLIVQNHLDELKAKDAVES</sequence>
<feature type="coiled-coil region" evidence="3">
    <location>
        <begin position="107"/>
        <end position="254"/>
    </location>
</feature>
<dbReference type="PANTHER" id="PTHR21682:SF2">
    <property type="entry name" value="COILED-COIL DOMAIN-CONTAINING PROTEIN 149"/>
    <property type="match status" value="1"/>
</dbReference>
<feature type="coiled-coil region" evidence="3">
    <location>
        <begin position="48"/>
        <end position="75"/>
    </location>
</feature>
<dbReference type="OrthoDB" id="5917629at2759"/>
<reference evidence="5 6" key="1">
    <citation type="journal article" date="2017" name="Curr. Biol.">
        <title>The Evolution of Venom by Co-option of Single-Copy Genes.</title>
        <authorList>
            <person name="Martinson E.O."/>
            <person name="Mrinalini"/>
            <person name="Kelkar Y.D."/>
            <person name="Chang C.H."/>
            <person name="Werren J.H."/>
        </authorList>
    </citation>
    <scope>NUCLEOTIDE SEQUENCE [LARGE SCALE GENOMIC DNA]</scope>
    <source>
        <strain evidence="5 6">Alberta</strain>
        <tissue evidence="5">Whole body</tissue>
    </source>
</reference>
<evidence type="ECO:0000256" key="2">
    <source>
        <dbReference type="ARBA" id="ARBA00023054"/>
    </source>
</evidence>
<protein>
    <recommendedName>
        <fullName evidence="7">Coiled-coil domain-containing protein 149</fullName>
    </recommendedName>
</protein>
<keyword evidence="6" id="KW-1185">Reference proteome</keyword>
<dbReference type="Pfam" id="PF09789">
    <property type="entry name" value="CC149"/>
    <property type="match status" value="1"/>
</dbReference>
<proteinExistence type="inferred from homology"/>
<keyword evidence="2 3" id="KW-0175">Coiled coil</keyword>
<evidence type="ECO:0000256" key="3">
    <source>
        <dbReference type="SAM" id="Coils"/>
    </source>
</evidence>
<evidence type="ECO:0008006" key="7">
    <source>
        <dbReference type="Google" id="ProtNLM"/>
    </source>
</evidence>
<comment type="caution">
    <text evidence="5">The sequence shown here is derived from an EMBL/GenBank/DDBJ whole genome shotgun (WGS) entry which is preliminary data.</text>
</comment>
<name>A0A232F9E6_9HYME</name>
<evidence type="ECO:0000313" key="5">
    <source>
        <dbReference type="EMBL" id="OXU27484.1"/>
    </source>
</evidence>
<evidence type="ECO:0000256" key="4">
    <source>
        <dbReference type="SAM" id="MobiDB-lite"/>
    </source>
</evidence>
<evidence type="ECO:0000256" key="1">
    <source>
        <dbReference type="ARBA" id="ARBA00005872"/>
    </source>
</evidence>
<organism evidence="5 6">
    <name type="scientific">Trichomalopsis sarcophagae</name>
    <dbReference type="NCBI Taxonomy" id="543379"/>
    <lineage>
        <taxon>Eukaryota</taxon>
        <taxon>Metazoa</taxon>
        <taxon>Ecdysozoa</taxon>
        <taxon>Arthropoda</taxon>
        <taxon>Hexapoda</taxon>
        <taxon>Insecta</taxon>
        <taxon>Pterygota</taxon>
        <taxon>Neoptera</taxon>
        <taxon>Endopterygota</taxon>
        <taxon>Hymenoptera</taxon>
        <taxon>Apocrita</taxon>
        <taxon>Proctotrupomorpha</taxon>
        <taxon>Chalcidoidea</taxon>
        <taxon>Pteromalidae</taxon>
        <taxon>Pteromalinae</taxon>
        <taxon>Trichomalopsis</taxon>
    </lineage>
</organism>
<dbReference type="AlphaFoldDB" id="A0A232F9E6"/>
<dbReference type="EMBL" id="NNAY01000597">
    <property type="protein sequence ID" value="OXU27484.1"/>
    <property type="molecule type" value="Genomic_DNA"/>
</dbReference>
<accession>A0A232F9E6</accession>
<gene>
    <name evidence="5" type="ORF">TSAR_010644</name>
</gene>
<feature type="region of interest" description="Disordered" evidence="4">
    <location>
        <begin position="1"/>
        <end position="24"/>
    </location>
</feature>
<dbReference type="Proteomes" id="UP000215335">
    <property type="component" value="Unassembled WGS sequence"/>
</dbReference>
<dbReference type="InterPro" id="IPR019179">
    <property type="entry name" value="CC149"/>
</dbReference>
<comment type="similarity">
    <text evidence="1">Belongs to the CCDC149 family.</text>
</comment>
<dbReference type="PANTHER" id="PTHR21682">
    <property type="entry name" value="COILED-COIL DOMAIN-CONTAINING PROTEIN 149"/>
    <property type="match status" value="1"/>
</dbReference>